<organism evidence="2 3">
    <name type="scientific">Acinetobacter piscicola</name>
    <dbReference type="NCBI Taxonomy" id="2006115"/>
    <lineage>
        <taxon>Bacteria</taxon>
        <taxon>Pseudomonadati</taxon>
        <taxon>Pseudomonadota</taxon>
        <taxon>Gammaproteobacteria</taxon>
        <taxon>Moraxellales</taxon>
        <taxon>Moraxellaceae</taxon>
        <taxon>Acinetobacter</taxon>
    </lineage>
</organism>
<dbReference type="AlphaFoldDB" id="A0A7S6VY54"/>
<dbReference type="Proteomes" id="UP000593966">
    <property type="component" value="Chromosome"/>
</dbReference>
<proteinExistence type="predicted"/>
<evidence type="ECO:0000313" key="3">
    <source>
        <dbReference type="Proteomes" id="UP000593966"/>
    </source>
</evidence>
<keyword evidence="3" id="KW-1185">Reference proteome</keyword>
<sequence length="173" mass="19987">MNLNKKNLLFICVIGGAFQANALPLSEHTAEQYYKYNDFDNMIKLNTIDSQKYTNYAINKVDMALQGRVVPDQIRQQAIREVEVVYKNFVEEKMEQIQREAIQKYKSEFTKTQTEESVKHQINFYQSNQGKNILAKQQIRRTAIQNLQKTIPLALASQSHLQATLSQVLEGSN</sequence>
<feature type="chain" id="PRO_5032494623" description="DUF2059 domain-containing protein" evidence="1">
    <location>
        <begin position="23"/>
        <end position="173"/>
    </location>
</feature>
<protein>
    <recommendedName>
        <fullName evidence="4">DUF2059 domain-containing protein</fullName>
    </recommendedName>
</protein>
<keyword evidence="1" id="KW-0732">Signal</keyword>
<name>A0A7S6VY54_9GAMM</name>
<dbReference type="RefSeq" id="WP_180047229.1">
    <property type="nucleotide sequence ID" value="NZ_CP048659.1"/>
</dbReference>
<evidence type="ECO:0008006" key="4">
    <source>
        <dbReference type="Google" id="ProtNLM"/>
    </source>
</evidence>
<evidence type="ECO:0000313" key="2">
    <source>
        <dbReference type="EMBL" id="QOW47028.1"/>
    </source>
</evidence>
<feature type="signal peptide" evidence="1">
    <location>
        <begin position="1"/>
        <end position="22"/>
    </location>
</feature>
<reference evidence="2 3" key="1">
    <citation type="submission" date="2020-02" db="EMBL/GenBank/DDBJ databases">
        <title>Tigecycline-resistant Acinetobacter species from pigs and migratory birds.</title>
        <authorList>
            <person name="Chen C."/>
            <person name="Sun J."/>
            <person name="Liao X.-P."/>
            <person name="Liu Y.-H."/>
        </authorList>
    </citation>
    <scope>NUCLEOTIDE SEQUENCE [LARGE SCALE GENOMIC DNA]</scope>
    <source>
        <strain evidence="2 3">YH12207_T</strain>
    </source>
</reference>
<evidence type="ECO:0000256" key="1">
    <source>
        <dbReference type="SAM" id="SignalP"/>
    </source>
</evidence>
<dbReference type="EMBL" id="CP048659">
    <property type="protein sequence ID" value="QOW47028.1"/>
    <property type="molecule type" value="Genomic_DNA"/>
</dbReference>
<gene>
    <name evidence="2" type="ORF">G0028_14670</name>
</gene>
<accession>A0A7S6VY54</accession>